<dbReference type="RefSeq" id="WP_201777611.1">
    <property type="nucleotide sequence ID" value="NZ_BBPN01000026.1"/>
</dbReference>
<evidence type="ECO:0000313" key="2">
    <source>
        <dbReference type="EMBL" id="SEM50424.1"/>
    </source>
</evidence>
<evidence type="ECO:0000256" key="1">
    <source>
        <dbReference type="SAM" id="SignalP"/>
    </source>
</evidence>
<dbReference type="Proteomes" id="UP000183015">
    <property type="component" value="Unassembled WGS sequence"/>
</dbReference>
<organism evidence="2 3">
    <name type="scientific">Streptacidiphilus jiangxiensis</name>
    <dbReference type="NCBI Taxonomy" id="235985"/>
    <lineage>
        <taxon>Bacteria</taxon>
        <taxon>Bacillati</taxon>
        <taxon>Actinomycetota</taxon>
        <taxon>Actinomycetes</taxon>
        <taxon>Kitasatosporales</taxon>
        <taxon>Streptomycetaceae</taxon>
        <taxon>Streptacidiphilus</taxon>
    </lineage>
</organism>
<dbReference type="eggNOG" id="COG4409">
    <property type="taxonomic scope" value="Bacteria"/>
</dbReference>
<keyword evidence="1" id="KW-0732">Signal</keyword>
<reference evidence="3" key="1">
    <citation type="submission" date="2016-10" db="EMBL/GenBank/DDBJ databases">
        <authorList>
            <person name="Varghese N."/>
        </authorList>
    </citation>
    <scope>NUCLEOTIDE SEQUENCE [LARGE SCALE GENOMIC DNA]</scope>
    <source>
        <strain evidence="3">DSM 45096 / BCRC 16803 / CGMCC 4.1857 / CIP 109030 / JCM 12277 / KCTC 19219 / NBRC 100920 / 33214</strain>
    </source>
</reference>
<proteinExistence type="predicted"/>
<dbReference type="InterPro" id="IPR006311">
    <property type="entry name" value="TAT_signal"/>
</dbReference>
<dbReference type="InterPro" id="IPR036278">
    <property type="entry name" value="Sialidase_sf"/>
</dbReference>
<dbReference type="EMBL" id="FOAZ01000031">
    <property type="protein sequence ID" value="SEM50424.1"/>
    <property type="molecule type" value="Genomic_DNA"/>
</dbReference>
<name>A0A1H7YX55_STRJI</name>
<dbReference type="Gene3D" id="2.120.10.10">
    <property type="match status" value="1"/>
</dbReference>
<dbReference type="STRING" id="235985.SAMN05414137_13125"/>
<protein>
    <submittedName>
        <fullName evidence="2">BNR repeat-like domain-containing protein</fullName>
    </submittedName>
</protein>
<dbReference type="PROSITE" id="PS51318">
    <property type="entry name" value="TAT"/>
    <property type="match status" value="1"/>
</dbReference>
<dbReference type="AlphaFoldDB" id="A0A1H7YX55"/>
<dbReference type="SUPFAM" id="SSF50939">
    <property type="entry name" value="Sialidases"/>
    <property type="match status" value="2"/>
</dbReference>
<feature type="signal peptide" evidence="1">
    <location>
        <begin position="1"/>
        <end position="36"/>
    </location>
</feature>
<evidence type="ECO:0000313" key="3">
    <source>
        <dbReference type="Proteomes" id="UP000183015"/>
    </source>
</evidence>
<accession>A0A1H7YX55</accession>
<gene>
    <name evidence="2" type="ORF">SAMN05414137_13125</name>
</gene>
<keyword evidence="3" id="KW-1185">Reference proteome</keyword>
<feature type="chain" id="PRO_5010278410" evidence="1">
    <location>
        <begin position="37"/>
        <end position="494"/>
    </location>
</feature>
<sequence>MPLFPRRRSRRPLAALAATAAALSGLLLAGTGPAHAATGPTEISIDPFTNTTSQHATELEPDTFAYGNTVVASSQVGRFTDGGASDIGWNTSTDGGTTWQHGMLPGITVYQGGSWARVSDPAVAYDAKHGTWMVSGLVIDANVNGAGVSVSRSADGITWQNPVLAVGNDGKGYDKEWIVCDDSATSPYYGNCYVEVDVTSSNNLVELAVSRDGGATWSAPLSPSGSRNHGLGGQPLVQPNGTVVVPFSTNGTSIRAFTSTNGGGSWNSTKLVSSVSEHPVAGGLRDGGGLPSAEIDASGKIYVAWQDCRFRTNCASNDIVWSMSTDGSTWSAVTRVPIDATTSTVDHFIPGIGVDHTTSGATAKLGLYYYFYPNANCTAATCQLEVGYTSSANGGTTWSTAQTVAGPMSLSQIASTTQGSMVGDYLSCSVVNGKGVAVFAVGQTPTNGQAFDEGMYTVSGGLTVTAGTVPTATDPVVYTAHTANGNASFYRNAN</sequence>
<dbReference type="CDD" id="cd15482">
    <property type="entry name" value="Sialidase_non-viral"/>
    <property type="match status" value="1"/>
</dbReference>